<evidence type="ECO:0008006" key="13">
    <source>
        <dbReference type="Google" id="ProtNLM"/>
    </source>
</evidence>
<evidence type="ECO:0000313" key="12">
    <source>
        <dbReference type="Proteomes" id="UP000265515"/>
    </source>
</evidence>
<comment type="similarity">
    <text evidence="3">Belongs to the expansin family. Expansin A subfamily.</text>
</comment>
<dbReference type="OMA" id="CANAPRW"/>
<keyword evidence="12" id="KW-1185">Reference proteome</keyword>
<comment type="caution">
    <text evidence="11">The sequence shown here is derived from an EMBL/GenBank/DDBJ whole genome shotgun (WGS) entry which is preliminary data.</text>
</comment>
<keyword evidence="6 8" id="KW-0732">Signal</keyword>
<dbReference type="GO" id="GO:0016020">
    <property type="term" value="C:membrane"/>
    <property type="evidence" value="ECO:0007669"/>
    <property type="project" value="UniProtKB-SubCell"/>
</dbReference>
<keyword evidence="7" id="KW-0472">Membrane</keyword>
<evidence type="ECO:0000256" key="1">
    <source>
        <dbReference type="ARBA" id="ARBA00004170"/>
    </source>
</evidence>
<dbReference type="SMART" id="SM00837">
    <property type="entry name" value="DPBB_1"/>
    <property type="match status" value="1"/>
</dbReference>
<evidence type="ECO:0000256" key="8">
    <source>
        <dbReference type="SAM" id="SignalP"/>
    </source>
</evidence>
<evidence type="ECO:0000256" key="5">
    <source>
        <dbReference type="ARBA" id="ARBA00022525"/>
    </source>
</evidence>
<dbReference type="InterPro" id="IPR007117">
    <property type="entry name" value="Expansin_CBD"/>
</dbReference>
<dbReference type="InterPro" id="IPR002963">
    <property type="entry name" value="Expansin"/>
</dbReference>
<feature type="signal peptide" evidence="8">
    <location>
        <begin position="1"/>
        <end position="28"/>
    </location>
</feature>
<feature type="domain" description="Expansin-like CBD" evidence="10">
    <location>
        <begin position="177"/>
        <end position="257"/>
    </location>
</feature>
<protein>
    <recommendedName>
        <fullName evidence="13">Expansin</fullName>
    </recommendedName>
</protein>
<sequence length="263" mass="28275">MGRPGGLFLGAAIAVLALVCFHVGGASGFKIGNICNPLLSARGPWINGHSTFYDDFGRGGACGYGRIGSQLYRNRFAAGSPRVYLGGLACGMCMEVKCVNSPACRPGSVRVTITDLCPPKYPNLRWCTGGKIHLDMARGAFPVIANPGAGHVPIQFRSVPCAPFRLLKFTLRGNRWGWLEVTTLTIPGSGRVLRLEYAMKGGAWTGMSRAFGAAWATKGKFLRFPISIRIAVFGKFCKLVAKDCIKGQFWNGQQLSCSYSVGL</sequence>
<dbReference type="GO" id="GO:0005576">
    <property type="term" value="C:extracellular region"/>
    <property type="evidence" value="ECO:0007669"/>
    <property type="project" value="InterPro"/>
</dbReference>
<dbReference type="Gene3D" id="2.60.40.760">
    <property type="entry name" value="Expansin, cellulose-binding-like domain"/>
    <property type="match status" value="1"/>
</dbReference>
<organism evidence="11 12">
    <name type="scientific">Chara braunii</name>
    <name type="common">Braun's stonewort</name>
    <dbReference type="NCBI Taxonomy" id="69332"/>
    <lineage>
        <taxon>Eukaryota</taxon>
        <taxon>Viridiplantae</taxon>
        <taxon>Streptophyta</taxon>
        <taxon>Charophyceae</taxon>
        <taxon>Charales</taxon>
        <taxon>Characeae</taxon>
        <taxon>Chara</taxon>
    </lineage>
</organism>
<dbReference type="InterPro" id="IPR007118">
    <property type="entry name" value="Expan_Lol_pI"/>
</dbReference>
<dbReference type="InterPro" id="IPR036908">
    <property type="entry name" value="RlpA-like_sf"/>
</dbReference>
<keyword evidence="4" id="KW-0134">Cell wall</keyword>
<dbReference type="InterPro" id="IPR036749">
    <property type="entry name" value="Expansin_CBD_sf"/>
</dbReference>
<evidence type="ECO:0000256" key="7">
    <source>
        <dbReference type="ARBA" id="ARBA00023136"/>
    </source>
</evidence>
<evidence type="ECO:0000256" key="2">
    <source>
        <dbReference type="ARBA" id="ARBA00004191"/>
    </source>
</evidence>
<comment type="subcellular location">
    <subcellularLocation>
        <location evidence="1">Membrane</location>
        <topology evidence="1">Peripheral membrane protein</topology>
    </subcellularLocation>
    <subcellularLocation>
        <location evidence="2">Secreted</location>
        <location evidence="2">Cell wall</location>
    </subcellularLocation>
</comment>
<feature type="chain" id="PRO_5017323363" description="Expansin" evidence="8">
    <location>
        <begin position="29"/>
        <end position="263"/>
    </location>
</feature>
<dbReference type="Pfam" id="PF01357">
    <property type="entry name" value="Expansin_C"/>
    <property type="match status" value="1"/>
</dbReference>
<feature type="domain" description="Expansin-like EG45" evidence="9">
    <location>
        <begin position="59"/>
        <end position="161"/>
    </location>
</feature>
<dbReference type="PRINTS" id="PR01225">
    <property type="entry name" value="EXPANSNFAMLY"/>
</dbReference>
<keyword evidence="5" id="KW-0964">Secreted</keyword>
<reference evidence="11 12" key="1">
    <citation type="journal article" date="2018" name="Cell">
        <title>The Chara Genome: Secondary Complexity and Implications for Plant Terrestrialization.</title>
        <authorList>
            <person name="Nishiyama T."/>
            <person name="Sakayama H."/>
            <person name="Vries J.D."/>
            <person name="Buschmann H."/>
            <person name="Saint-Marcoux D."/>
            <person name="Ullrich K.K."/>
            <person name="Haas F.B."/>
            <person name="Vanderstraeten L."/>
            <person name="Becker D."/>
            <person name="Lang D."/>
            <person name="Vosolsobe S."/>
            <person name="Rombauts S."/>
            <person name="Wilhelmsson P.K.I."/>
            <person name="Janitza P."/>
            <person name="Kern R."/>
            <person name="Heyl A."/>
            <person name="Rumpler F."/>
            <person name="Villalobos L.I.A.C."/>
            <person name="Clay J.M."/>
            <person name="Skokan R."/>
            <person name="Toyoda A."/>
            <person name="Suzuki Y."/>
            <person name="Kagoshima H."/>
            <person name="Schijlen E."/>
            <person name="Tajeshwar N."/>
            <person name="Catarino B."/>
            <person name="Hetherington A.J."/>
            <person name="Saltykova A."/>
            <person name="Bonnot C."/>
            <person name="Breuninger H."/>
            <person name="Symeonidi A."/>
            <person name="Radhakrishnan G.V."/>
            <person name="Van Nieuwerburgh F."/>
            <person name="Deforce D."/>
            <person name="Chang C."/>
            <person name="Karol K.G."/>
            <person name="Hedrich R."/>
            <person name="Ulvskov P."/>
            <person name="Glockner G."/>
            <person name="Delwiche C.F."/>
            <person name="Petrasek J."/>
            <person name="Van de Peer Y."/>
            <person name="Friml J."/>
            <person name="Beilby M."/>
            <person name="Dolan L."/>
            <person name="Kohara Y."/>
            <person name="Sugano S."/>
            <person name="Fujiyama A."/>
            <person name="Delaux P.-M."/>
            <person name="Quint M."/>
            <person name="TheiBen G."/>
            <person name="Hagemann M."/>
            <person name="Harholt J."/>
            <person name="Dunand C."/>
            <person name="Zachgo S."/>
            <person name="Langdale J."/>
            <person name="Maumus F."/>
            <person name="Straeten D.V.D."/>
            <person name="Gould S.B."/>
            <person name="Rensing S.A."/>
        </authorList>
    </citation>
    <scope>NUCLEOTIDE SEQUENCE [LARGE SCALE GENOMIC DNA]</scope>
    <source>
        <strain evidence="11 12">S276</strain>
    </source>
</reference>
<dbReference type="STRING" id="69332.A0A388KJR1"/>
<evidence type="ECO:0000259" key="10">
    <source>
        <dbReference type="PROSITE" id="PS50843"/>
    </source>
</evidence>
<evidence type="ECO:0000259" key="9">
    <source>
        <dbReference type="PROSITE" id="PS50842"/>
    </source>
</evidence>
<dbReference type="PANTHER" id="PTHR31867">
    <property type="entry name" value="EXPANSIN-A15"/>
    <property type="match status" value="1"/>
</dbReference>
<accession>A0A388KJR1</accession>
<dbReference type="Gramene" id="GBG70292">
    <property type="protein sequence ID" value="GBG70292"/>
    <property type="gene ID" value="CBR_g6419"/>
</dbReference>
<dbReference type="Gene3D" id="2.40.40.10">
    <property type="entry name" value="RlpA-like domain"/>
    <property type="match status" value="1"/>
</dbReference>
<name>A0A388KJR1_CHABU</name>
<dbReference type="InterPro" id="IPR007112">
    <property type="entry name" value="Expansin/allergen_DPBB_dom"/>
</dbReference>
<evidence type="ECO:0000313" key="11">
    <source>
        <dbReference type="EMBL" id="GBG70292.1"/>
    </source>
</evidence>
<evidence type="ECO:0000256" key="6">
    <source>
        <dbReference type="ARBA" id="ARBA00022729"/>
    </source>
</evidence>
<proteinExistence type="inferred from homology"/>
<evidence type="ECO:0000256" key="4">
    <source>
        <dbReference type="ARBA" id="ARBA00022512"/>
    </source>
</evidence>
<evidence type="ECO:0000256" key="3">
    <source>
        <dbReference type="ARBA" id="ARBA00005392"/>
    </source>
</evidence>
<gene>
    <name evidence="11" type="ORF">CBR_g6419</name>
</gene>
<dbReference type="SUPFAM" id="SSF49590">
    <property type="entry name" value="PHL pollen allergen"/>
    <property type="match status" value="1"/>
</dbReference>
<dbReference type="InterPro" id="IPR009009">
    <property type="entry name" value="RlpA-like_DPBB"/>
</dbReference>
<dbReference type="Proteomes" id="UP000265515">
    <property type="component" value="Unassembled WGS sequence"/>
</dbReference>
<dbReference type="GO" id="GO:0009664">
    <property type="term" value="P:plant-type cell wall organization"/>
    <property type="evidence" value="ECO:0007669"/>
    <property type="project" value="InterPro"/>
</dbReference>
<dbReference type="SUPFAM" id="SSF50685">
    <property type="entry name" value="Barwin-like endoglucanases"/>
    <property type="match status" value="1"/>
</dbReference>
<dbReference type="EMBL" id="BFEA01000128">
    <property type="protein sequence ID" value="GBG70292.1"/>
    <property type="molecule type" value="Genomic_DNA"/>
</dbReference>
<dbReference type="AlphaFoldDB" id="A0A388KJR1"/>
<dbReference type="Pfam" id="PF03330">
    <property type="entry name" value="DPBB_1"/>
    <property type="match status" value="1"/>
</dbReference>
<dbReference type="PROSITE" id="PS50843">
    <property type="entry name" value="EXPANSIN_CBD"/>
    <property type="match status" value="1"/>
</dbReference>
<dbReference type="CDD" id="cd22271">
    <property type="entry name" value="DPBB_EXP_N-like"/>
    <property type="match status" value="1"/>
</dbReference>
<dbReference type="PROSITE" id="PS50842">
    <property type="entry name" value="EXPANSIN_EG45"/>
    <property type="match status" value="1"/>
</dbReference>
<dbReference type="OrthoDB" id="5823761at2759"/>